<evidence type="ECO:0008006" key="5">
    <source>
        <dbReference type="Google" id="ProtNLM"/>
    </source>
</evidence>
<keyword evidence="2" id="KW-1133">Transmembrane helix</keyword>
<feature type="region of interest" description="Disordered" evidence="1">
    <location>
        <begin position="340"/>
        <end position="374"/>
    </location>
</feature>
<dbReference type="EMBL" id="JARVKF010000397">
    <property type="protein sequence ID" value="KAK9417536.1"/>
    <property type="molecule type" value="Genomic_DNA"/>
</dbReference>
<feature type="transmembrane region" description="Helical" evidence="2">
    <location>
        <begin position="252"/>
        <end position="273"/>
    </location>
</feature>
<keyword evidence="2" id="KW-0472">Membrane</keyword>
<name>A0ABR2UTA6_9PEZI</name>
<proteinExistence type="predicted"/>
<accession>A0ABR2UTA6</accession>
<organism evidence="3 4">
    <name type="scientific">Seiridium unicorne</name>
    <dbReference type="NCBI Taxonomy" id="138068"/>
    <lineage>
        <taxon>Eukaryota</taxon>
        <taxon>Fungi</taxon>
        <taxon>Dikarya</taxon>
        <taxon>Ascomycota</taxon>
        <taxon>Pezizomycotina</taxon>
        <taxon>Sordariomycetes</taxon>
        <taxon>Xylariomycetidae</taxon>
        <taxon>Amphisphaeriales</taxon>
        <taxon>Sporocadaceae</taxon>
        <taxon>Seiridium</taxon>
    </lineage>
</organism>
<evidence type="ECO:0000313" key="4">
    <source>
        <dbReference type="Proteomes" id="UP001408356"/>
    </source>
</evidence>
<feature type="transmembrane region" description="Helical" evidence="2">
    <location>
        <begin position="47"/>
        <end position="69"/>
    </location>
</feature>
<evidence type="ECO:0000256" key="1">
    <source>
        <dbReference type="SAM" id="MobiDB-lite"/>
    </source>
</evidence>
<reference evidence="3 4" key="1">
    <citation type="journal article" date="2024" name="J. Plant Pathol.">
        <title>Sequence and assembly of the genome of Seiridium unicorne, isolate CBS 538.82, causal agent of cypress canker disease.</title>
        <authorList>
            <person name="Scali E."/>
            <person name="Rocca G.D."/>
            <person name="Danti R."/>
            <person name="Garbelotto M."/>
            <person name="Barberini S."/>
            <person name="Baroncelli R."/>
            <person name="Emiliani G."/>
        </authorList>
    </citation>
    <scope>NUCLEOTIDE SEQUENCE [LARGE SCALE GENOMIC DNA]</scope>
    <source>
        <strain evidence="3 4">BM-138-508</strain>
    </source>
</reference>
<feature type="transmembrane region" description="Helical" evidence="2">
    <location>
        <begin position="298"/>
        <end position="317"/>
    </location>
</feature>
<gene>
    <name evidence="3" type="ORF">SUNI508_08687</name>
</gene>
<feature type="transmembrane region" description="Helical" evidence="2">
    <location>
        <begin position="172"/>
        <end position="198"/>
    </location>
</feature>
<feature type="transmembrane region" description="Helical" evidence="2">
    <location>
        <begin position="146"/>
        <end position="166"/>
    </location>
</feature>
<evidence type="ECO:0000313" key="3">
    <source>
        <dbReference type="EMBL" id="KAK9417536.1"/>
    </source>
</evidence>
<protein>
    <recommendedName>
        <fullName evidence="5">Glycoside hydrolase</fullName>
    </recommendedName>
</protein>
<dbReference type="Proteomes" id="UP001408356">
    <property type="component" value="Unassembled WGS sequence"/>
</dbReference>
<keyword evidence="4" id="KW-1185">Reference proteome</keyword>
<feature type="compositionally biased region" description="Polar residues" evidence="1">
    <location>
        <begin position="349"/>
        <end position="360"/>
    </location>
</feature>
<keyword evidence="2" id="KW-0812">Transmembrane</keyword>
<feature type="transmembrane region" description="Helical" evidence="2">
    <location>
        <begin position="12"/>
        <end position="35"/>
    </location>
</feature>
<evidence type="ECO:0000256" key="2">
    <source>
        <dbReference type="SAM" id="Phobius"/>
    </source>
</evidence>
<sequence length="409" mass="45759">MGIQLPDEALGTVVGVLVFSVICLVCTCLMIWLVWTHHERNSFVGLMAYFTFLSTMASIIQQLHTMIWWTDVKTAQWEHLKTNVGSVEVAIAGPSVGLDLVLFYTQYFAYNVEALLTLCWAGALVQSIFGFADIASFKRIRHRTNAIAKVIAILLPATLISLLRVPSVLNNFTAFIIVANINMMISLTLGAVLLLFILGKYIHTRRQLLSWNVQYGNSTRSQTQSQVRSGHASRSSVGNVSRRSSSIYDRWLMTRFAITFVMLSIFELFLILFQVSSTRITIPDQAPDLSAAKAQSDFVLFMPGCLPSVLLFVVFGTTTPFREHMKKTFLPKRFQTDNSGTEILGPVPHSSQNRKQSHLSLLTEDGPLSPNDSGSIIRLREVDLRESTRKDDDEWPILSTVTRVNGAHV</sequence>
<comment type="caution">
    <text evidence="3">The sequence shown here is derived from an EMBL/GenBank/DDBJ whole genome shotgun (WGS) entry which is preliminary data.</text>
</comment>